<proteinExistence type="predicted"/>
<name>A0A4Y8AJU2_9SPHI</name>
<dbReference type="EMBL" id="JACIEG010000001">
    <property type="protein sequence ID" value="MBB3967648.1"/>
    <property type="molecule type" value="Genomic_DNA"/>
</dbReference>
<sequence>MKRNILVAILLLFIVSSAIAILNHVILSNTVDERMSKDPRNDGINFNAHYQYYVNPSVIVLNLTKIDIDKAPVDVFRALLQTSSSLKDENLIS</sequence>
<accession>A0A4Y8AJU2</accession>
<gene>
    <name evidence="2" type="ORF">E2R65_03780</name>
    <name evidence="1" type="ORF">GGR35_000234</name>
</gene>
<dbReference type="Proteomes" id="UP000297248">
    <property type="component" value="Unassembled WGS sequence"/>
</dbReference>
<evidence type="ECO:0000313" key="3">
    <source>
        <dbReference type="Proteomes" id="UP000297248"/>
    </source>
</evidence>
<comment type="caution">
    <text evidence="2">The sequence shown here is derived from an EMBL/GenBank/DDBJ whole genome shotgun (WGS) entry which is preliminary data.</text>
</comment>
<reference evidence="2" key="2">
    <citation type="submission" date="2019-03" db="EMBL/GenBank/DDBJ databases">
        <authorList>
            <person name="Yan Y.-Q."/>
            <person name="Du Z.-J."/>
        </authorList>
    </citation>
    <scope>NUCLEOTIDE SEQUENCE</scope>
    <source>
        <strain evidence="2">PP-F2FG21</strain>
    </source>
</reference>
<keyword evidence="4" id="KW-1185">Reference proteome</keyword>
<protein>
    <submittedName>
        <fullName evidence="1">Membrane protein</fullName>
    </submittedName>
</protein>
<reference evidence="1 4" key="3">
    <citation type="submission" date="2020-08" db="EMBL/GenBank/DDBJ databases">
        <title>Genomic Encyclopedia of Type Strains, Phase IV (KMG-IV): sequencing the most valuable type-strain genomes for metagenomic binning, comparative biology and taxonomic classification.</title>
        <authorList>
            <person name="Goeker M."/>
        </authorList>
    </citation>
    <scope>NUCLEOTIDE SEQUENCE [LARGE SCALE GENOMIC DNA]</scope>
    <source>
        <strain evidence="1 4">DSM 100995</strain>
    </source>
</reference>
<evidence type="ECO:0000313" key="4">
    <source>
        <dbReference type="Proteomes" id="UP000583101"/>
    </source>
</evidence>
<dbReference type="AlphaFoldDB" id="A0A4Y8AJU2"/>
<reference evidence="2 3" key="1">
    <citation type="journal article" date="2016" name="Int. J. Syst. Evol. Microbiol.">
        <title>Proposal of Mucilaginibacter phyllosphaerae sp. nov. isolated from the phyllosphere of Galium album.</title>
        <authorList>
            <person name="Aydogan E.L."/>
            <person name="Busse H.J."/>
            <person name="Moser G."/>
            <person name="Muller C."/>
            <person name="Kampfer P."/>
            <person name="Glaeser S.P."/>
        </authorList>
    </citation>
    <scope>NUCLEOTIDE SEQUENCE [LARGE SCALE GENOMIC DNA]</scope>
    <source>
        <strain evidence="2 3">PP-F2FG21</strain>
    </source>
</reference>
<evidence type="ECO:0000313" key="1">
    <source>
        <dbReference type="EMBL" id="MBB3967648.1"/>
    </source>
</evidence>
<dbReference type="Proteomes" id="UP000583101">
    <property type="component" value="Unassembled WGS sequence"/>
</dbReference>
<evidence type="ECO:0000313" key="2">
    <source>
        <dbReference type="EMBL" id="TEW69296.1"/>
    </source>
</evidence>
<dbReference type="EMBL" id="SNQG01000001">
    <property type="protein sequence ID" value="TEW69296.1"/>
    <property type="molecule type" value="Genomic_DNA"/>
</dbReference>
<organism evidence="2 3">
    <name type="scientific">Mucilaginibacter phyllosphaerae</name>
    <dbReference type="NCBI Taxonomy" id="1812349"/>
    <lineage>
        <taxon>Bacteria</taxon>
        <taxon>Pseudomonadati</taxon>
        <taxon>Bacteroidota</taxon>
        <taxon>Sphingobacteriia</taxon>
        <taxon>Sphingobacteriales</taxon>
        <taxon>Sphingobacteriaceae</taxon>
        <taxon>Mucilaginibacter</taxon>
    </lineage>
</organism>
<dbReference type="RefSeq" id="WP_134335130.1">
    <property type="nucleotide sequence ID" value="NZ_BMCZ01000001.1"/>
</dbReference>